<sequence length="320" mass="35053">MEVRGTLLLMQLAVLAVLPVLFGLGACSVLDSIYRVDLCQNASTLLPSGTSMTAGSRRASTRCYSGALTPLKVRAEAANTMELATAGSKTSIVVLPTALSPSSGPLGKRLRGQVEATSGRGVRMKIQVKWRGRIFQSLRISVASTKPLRIRGVVRPLSSSERTTKAGRFNTRRLWAMQTLEFKTGGCGLSGSGTRDLWDLYFEWEAEGPPETAGPIRLRDFFSSSHAFHQALNDDIDEAVERENWYLCRMEALGETFEGYYRNAQHVILEVLKGEEGGLARAGSASSRTAATPELHAACHRCDVRGPARPRWRLFIDHRG</sequence>
<dbReference type="Proteomes" id="UP000798662">
    <property type="component" value="Chromosome 2"/>
</dbReference>
<protein>
    <submittedName>
        <fullName evidence="1">Uncharacterized protein</fullName>
    </submittedName>
</protein>
<comment type="caution">
    <text evidence="1">The sequence shown here is derived from an EMBL/GenBank/DDBJ whole genome shotgun (WGS) entry which is preliminary data.</text>
</comment>
<organism evidence="1 2">
    <name type="scientific">Pyropia yezoensis</name>
    <name type="common">Susabi-nori</name>
    <name type="synonym">Porphyra yezoensis</name>
    <dbReference type="NCBI Taxonomy" id="2788"/>
    <lineage>
        <taxon>Eukaryota</taxon>
        <taxon>Rhodophyta</taxon>
        <taxon>Bangiophyceae</taxon>
        <taxon>Bangiales</taxon>
        <taxon>Bangiaceae</taxon>
        <taxon>Pyropia</taxon>
    </lineage>
</organism>
<evidence type="ECO:0000313" key="1">
    <source>
        <dbReference type="EMBL" id="KAK1865301.1"/>
    </source>
</evidence>
<evidence type="ECO:0000313" key="2">
    <source>
        <dbReference type="Proteomes" id="UP000798662"/>
    </source>
</evidence>
<gene>
    <name evidence="1" type="ORF">I4F81_007834</name>
</gene>
<accession>A0ACC3C5Q5</accession>
<proteinExistence type="predicted"/>
<name>A0ACC3C5Q5_PYRYE</name>
<dbReference type="EMBL" id="CM020619">
    <property type="protein sequence ID" value="KAK1865301.1"/>
    <property type="molecule type" value="Genomic_DNA"/>
</dbReference>
<keyword evidence="2" id="KW-1185">Reference proteome</keyword>
<reference evidence="1" key="1">
    <citation type="submission" date="2019-11" db="EMBL/GenBank/DDBJ databases">
        <title>Nori genome reveals adaptations in red seaweeds to the harsh intertidal environment.</title>
        <authorList>
            <person name="Wang D."/>
            <person name="Mao Y."/>
        </authorList>
    </citation>
    <scope>NUCLEOTIDE SEQUENCE</scope>
    <source>
        <tissue evidence="1">Gametophyte</tissue>
    </source>
</reference>